<evidence type="ECO:0008006" key="4">
    <source>
        <dbReference type="Google" id="ProtNLM"/>
    </source>
</evidence>
<comment type="caution">
    <text evidence="2">The sequence shown here is derived from an EMBL/GenBank/DDBJ whole genome shotgun (WGS) entry which is preliminary data.</text>
</comment>
<sequence length="166" mass="18140">NNDSILDIVVANFRIDNVAIFLGYDNGRFTNAVTYSTGQNSDPSAIVIADFNYDNQLDLAIANSGTSNVGILYGKGDGSFQSVITYSTGFQSHPDSIVTGNINLDPWLDIVIADSTSDNIAILYRYENRTFRKAVSYTDPTFSNPSGLALNDVNYDNILDIIVTNF</sequence>
<evidence type="ECO:0000313" key="3">
    <source>
        <dbReference type="Proteomes" id="UP000663868"/>
    </source>
</evidence>
<evidence type="ECO:0000256" key="1">
    <source>
        <dbReference type="ARBA" id="ARBA00022729"/>
    </source>
</evidence>
<protein>
    <recommendedName>
        <fullName evidence="4">VCBS repeat-containing protein</fullName>
    </recommendedName>
</protein>
<accession>A0A820Q802</accession>
<dbReference type="SUPFAM" id="SSF69318">
    <property type="entry name" value="Integrin alpha N-terminal domain"/>
    <property type="match status" value="1"/>
</dbReference>
<dbReference type="EMBL" id="CAJOBB010026668">
    <property type="protein sequence ID" value="CAF4417623.1"/>
    <property type="molecule type" value="Genomic_DNA"/>
</dbReference>
<dbReference type="AlphaFoldDB" id="A0A820Q802"/>
<dbReference type="InterPro" id="IPR028994">
    <property type="entry name" value="Integrin_alpha_N"/>
</dbReference>
<organism evidence="2 3">
    <name type="scientific">Adineta steineri</name>
    <dbReference type="NCBI Taxonomy" id="433720"/>
    <lineage>
        <taxon>Eukaryota</taxon>
        <taxon>Metazoa</taxon>
        <taxon>Spiralia</taxon>
        <taxon>Gnathifera</taxon>
        <taxon>Rotifera</taxon>
        <taxon>Eurotatoria</taxon>
        <taxon>Bdelloidea</taxon>
        <taxon>Adinetida</taxon>
        <taxon>Adinetidae</taxon>
        <taxon>Adineta</taxon>
    </lineage>
</organism>
<name>A0A820Q802_9BILA</name>
<keyword evidence="1" id="KW-0732">Signal</keyword>
<proteinExistence type="predicted"/>
<evidence type="ECO:0000313" key="2">
    <source>
        <dbReference type="EMBL" id="CAF4417623.1"/>
    </source>
</evidence>
<feature type="non-terminal residue" evidence="2">
    <location>
        <position position="1"/>
    </location>
</feature>
<reference evidence="2" key="1">
    <citation type="submission" date="2021-02" db="EMBL/GenBank/DDBJ databases">
        <authorList>
            <person name="Nowell W R."/>
        </authorList>
    </citation>
    <scope>NUCLEOTIDE SEQUENCE</scope>
</reference>
<dbReference type="PANTHER" id="PTHR46580">
    <property type="entry name" value="SENSOR KINASE-RELATED"/>
    <property type="match status" value="1"/>
</dbReference>
<dbReference type="Gene3D" id="2.30.30.100">
    <property type="match status" value="2"/>
</dbReference>
<dbReference type="Proteomes" id="UP000663868">
    <property type="component" value="Unassembled WGS sequence"/>
</dbReference>
<dbReference type="InterPro" id="IPR013517">
    <property type="entry name" value="FG-GAP"/>
</dbReference>
<dbReference type="Pfam" id="PF13517">
    <property type="entry name" value="FG-GAP_3"/>
    <property type="match status" value="2"/>
</dbReference>
<feature type="non-terminal residue" evidence="2">
    <location>
        <position position="166"/>
    </location>
</feature>
<gene>
    <name evidence="2" type="ORF">KXQ929_LOCUS51987</name>
</gene>